<gene>
    <name evidence="1" type="ORF">ALEPTO_LOCUS11598</name>
</gene>
<dbReference type="Proteomes" id="UP000789508">
    <property type="component" value="Unassembled WGS sequence"/>
</dbReference>
<dbReference type="OrthoDB" id="2329581at2759"/>
<reference evidence="1" key="1">
    <citation type="submission" date="2021-06" db="EMBL/GenBank/DDBJ databases">
        <authorList>
            <person name="Kallberg Y."/>
            <person name="Tangrot J."/>
            <person name="Rosling A."/>
        </authorList>
    </citation>
    <scope>NUCLEOTIDE SEQUENCE</scope>
    <source>
        <strain evidence="1">FL130A</strain>
    </source>
</reference>
<evidence type="ECO:0000313" key="2">
    <source>
        <dbReference type="Proteomes" id="UP000789508"/>
    </source>
</evidence>
<comment type="caution">
    <text evidence="1">The sequence shown here is derived from an EMBL/GenBank/DDBJ whole genome shotgun (WGS) entry which is preliminary data.</text>
</comment>
<keyword evidence="2" id="KW-1185">Reference proteome</keyword>
<sequence length="382" mass="43149">TDDPHMQPSPIAIRPDVLSEQARAMLSEEFNRHNLRIREICQEANITIDDVMKYLGNPRSLTFAQQQQQPQQIQPIQQSYSHHHHQPNHLLDFAINDRRKIESIDFIEKPHVRTRFVMKSMAEIREKFKNLKDRAGYESVCIIVPNRNMIDTSHQLFGSLTGEKFARKSPLLQSIPNDFHVFAQNDYLESIGRIIPESSMHIPNLSTTSPLTPITPFLTSLQTSSPVVTTAQPQNIASTSSSSITSSSTEVPIVAEPLQTPESSEPLPHLENFSSNTTKKIIRETLRNKLRKYYVTKAILGTTSRNINASALAKRNVAVMGWPSDIPFTTDIGPLSVTEKKRLWECMSGITFYKISKGNVAGEYADNDEDPNNKDDNNINVE</sequence>
<feature type="non-terminal residue" evidence="1">
    <location>
        <position position="1"/>
    </location>
</feature>
<dbReference type="AlphaFoldDB" id="A0A9N9HRB7"/>
<accession>A0A9N9HRB7</accession>
<proteinExistence type="predicted"/>
<protein>
    <submittedName>
        <fullName evidence="1">14627_t:CDS:1</fullName>
    </submittedName>
</protein>
<evidence type="ECO:0000313" key="1">
    <source>
        <dbReference type="EMBL" id="CAG8701582.1"/>
    </source>
</evidence>
<organism evidence="1 2">
    <name type="scientific">Ambispora leptoticha</name>
    <dbReference type="NCBI Taxonomy" id="144679"/>
    <lineage>
        <taxon>Eukaryota</taxon>
        <taxon>Fungi</taxon>
        <taxon>Fungi incertae sedis</taxon>
        <taxon>Mucoromycota</taxon>
        <taxon>Glomeromycotina</taxon>
        <taxon>Glomeromycetes</taxon>
        <taxon>Archaeosporales</taxon>
        <taxon>Ambisporaceae</taxon>
        <taxon>Ambispora</taxon>
    </lineage>
</organism>
<dbReference type="EMBL" id="CAJVPS010019580">
    <property type="protein sequence ID" value="CAG8701582.1"/>
    <property type="molecule type" value="Genomic_DNA"/>
</dbReference>
<feature type="non-terminal residue" evidence="1">
    <location>
        <position position="382"/>
    </location>
</feature>
<name>A0A9N9HRB7_9GLOM</name>